<sequence length="706" mass="78087">MPSALEYNLESNRDSKEEFRHRHHHNYDYDYSHDHFAGNDHEPLLLSPSFELEGAAAAAAARIDTPTMTTTTTTIDSKRRTLSSSFLLSSSTWNFLLRVLALIGLFLASLGGLYLMAKLLPPLALPKSIEDVKADAAVLQQFATADYKGWMRTFWVFSAVYIWKQSFGIPGSAFLNILAGALYGPWFGTVLTSLLTTAGSVVAYFVSWFLMEPILERYASTRLDQMRRMIQKKANGRHSSSKTTTTTTTSATTTTTTTSATSSGVRKNKKTWMTTASSHAGVAVPMIALEENSTLKQQPQTTTTTTTTALARANPALRSRSSSFTARQTIVQIHPSPGVLAGGSPATIVVPSPSVSMEGASTMASSSSPSSSSSSSPTTVVAHQEDSLEYEIQPVPTTDARLFDFSSKAKAADQAIMEGDRVYTGEALLDDDEYKDGNGDDNNDNEEEEEDDQGSSLFMQLLWIRLFPLTPYWFINLASPLVGVPLWPFMTSMFIGVSPYNYLCAQAGAILGEIHDVRDIYQQPRIILQICLVVLLLTAAVLATRHFTKRQKQKERKGVKSGVEEEEEEEEEYDDDNDDDDDSQGRLMTGTSRGKTSPGGRWTRKYKSSDDEAGLVASTRVPNNDDDYHQHPDEARQGLLASWKGSDNDHHHHHHLEDGSVVRRAAEDALQDKDDPMENVELAYLRAQLQRRTSSRRDSTVININY</sequence>
<comment type="subcellular location">
    <subcellularLocation>
        <location evidence="1">Membrane</location>
        <topology evidence="1">Multi-pass membrane protein</topology>
    </subcellularLocation>
</comment>
<dbReference type="AlphaFoldDB" id="A0A9P6U1A6"/>
<keyword evidence="3 6" id="KW-1133">Transmembrane helix</keyword>
<feature type="transmembrane region" description="Helical" evidence="6">
    <location>
        <begin position="526"/>
        <end position="547"/>
    </location>
</feature>
<keyword evidence="8" id="KW-1185">Reference proteome</keyword>
<feature type="compositionally biased region" description="Basic residues" evidence="5">
    <location>
        <begin position="231"/>
        <end position="240"/>
    </location>
</feature>
<evidence type="ECO:0000256" key="2">
    <source>
        <dbReference type="ARBA" id="ARBA00022692"/>
    </source>
</evidence>
<keyword evidence="2 6" id="KW-0812">Transmembrane</keyword>
<feature type="compositionally biased region" description="Low complexity" evidence="5">
    <location>
        <begin position="241"/>
        <end position="263"/>
    </location>
</feature>
<evidence type="ECO:0000256" key="3">
    <source>
        <dbReference type="ARBA" id="ARBA00022989"/>
    </source>
</evidence>
<evidence type="ECO:0000256" key="4">
    <source>
        <dbReference type="ARBA" id="ARBA00023136"/>
    </source>
</evidence>
<feature type="transmembrane region" description="Helical" evidence="6">
    <location>
        <begin position="469"/>
        <end position="490"/>
    </location>
</feature>
<dbReference type="PANTHER" id="PTHR43220:SF21">
    <property type="entry name" value="TRANSMEMBRANE PROTEIN 41A"/>
    <property type="match status" value="1"/>
</dbReference>
<dbReference type="PANTHER" id="PTHR43220">
    <property type="match status" value="1"/>
</dbReference>
<feature type="region of interest" description="Disordered" evidence="5">
    <location>
        <begin position="231"/>
        <end position="270"/>
    </location>
</feature>
<feature type="transmembrane region" description="Helical" evidence="6">
    <location>
        <begin position="95"/>
        <end position="117"/>
    </location>
</feature>
<evidence type="ECO:0000313" key="7">
    <source>
        <dbReference type="EMBL" id="KAG0256194.1"/>
    </source>
</evidence>
<reference evidence="7" key="1">
    <citation type="journal article" date="2020" name="Fungal Divers.">
        <title>Resolving the Mortierellaceae phylogeny through synthesis of multi-gene phylogenetics and phylogenomics.</title>
        <authorList>
            <person name="Vandepol N."/>
            <person name="Liber J."/>
            <person name="Desiro A."/>
            <person name="Na H."/>
            <person name="Kennedy M."/>
            <person name="Barry K."/>
            <person name="Grigoriev I.V."/>
            <person name="Miller A.N."/>
            <person name="O'Donnell K."/>
            <person name="Stajich J.E."/>
            <person name="Bonito G."/>
        </authorList>
    </citation>
    <scope>NUCLEOTIDE SEQUENCE</scope>
    <source>
        <strain evidence="7">BC1065</strain>
    </source>
</reference>
<feature type="compositionally biased region" description="Acidic residues" evidence="5">
    <location>
        <begin position="428"/>
        <end position="452"/>
    </location>
</feature>
<evidence type="ECO:0000313" key="8">
    <source>
        <dbReference type="Proteomes" id="UP000807716"/>
    </source>
</evidence>
<evidence type="ECO:0000256" key="1">
    <source>
        <dbReference type="ARBA" id="ARBA00004141"/>
    </source>
</evidence>
<proteinExistence type="predicted"/>
<protein>
    <submittedName>
        <fullName evidence="7">Transmembrane protein 41A</fullName>
    </submittedName>
</protein>
<dbReference type="EMBL" id="JAAAJB010000421">
    <property type="protein sequence ID" value="KAG0256194.1"/>
    <property type="molecule type" value="Genomic_DNA"/>
</dbReference>
<dbReference type="InterPro" id="IPR045014">
    <property type="entry name" value="TM41A/B"/>
</dbReference>
<feature type="compositionally biased region" description="Basic and acidic residues" evidence="5">
    <location>
        <begin position="626"/>
        <end position="636"/>
    </location>
</feature>
<gene>
    <name evidence="7" type="primary">TMEM41A</name>
    <name evidence="7" type="ORF">DFQ27_005858</name>
</gene>
<dbReference type="Proteomes" id="UP000807716">
    <property type="component" value="Unassembled WGS sequence"/>
</dbReference>
<keyword evidence="4 6" id="KW-0472">Membrane</keyword>
<comment type="caution">
    <text evidence="7">The sequence shown here is derived from an EMBL/GenBank/DDBJ whole genome shotgun (WGS) entry which is preliminary data.</text>
</comment>
<evidence type="ECO:0000256" key="6">
    <source>
        <dbReference type="SAM" id="Phobius"/>
    </source>
</evidence>
<feature type="compositionally biased region" description="Acidic residues" evidence="5">
    <location>
        <begin position="564"/>
        <end position="582"/>
    </location>
</feature>
<organism evidence="7 8">
    <name type="scientific">Actinomortierella ambigua</name>
    <dbReference type="NCBI Taxonomy" id="1343610"/>
    <lineage>
        <taxon>Eukaryota</taxon>
        <taxon>Fungi</taxon>
        <taxon>Fungi incertae sedis</taxon>
        <taxon>Mucoromycota</taxon>
        <taxon>Mortierellomycotina</taxon>
        <taxon>Mortierellomycetes</taxon>
        <taxon>Mortierellales</taxon>
        <taxon>Mortierellaceae</taxon>
        <taxon>Actinomortierella</taxon>
    </lineage>
</organism>
<evidence type="ECO:0000256" key="5">
    <source>
        <dbReference type="SAM" id="MobiDB-lite"/>
    </source>
</evidence>
<feature type="region of interest" description="Disordered" evidence="5">
    <location>
        <begin position="427"/>
        <end position="452"/>
    </location>
</feature>
<feature type="compositionally biased region" description="Low complexity" evidence="5">
    <location>
        <begin position="365"/>
        <end position="377"/>
    </location>
</feature>
<feature type="region of interest" description="Disordered" evidence="5">
    <location>
        <begin position="356"/>
        <end position="384"/>
    </location>
</feature>
<feature type="region of interest" description="Disordered" evidence="5">
    <location>
        <begin position="553"/>
        <end position="675"/>
    </location>
</feature>
<feature type="compositionally biased region" description="Basic and acidic residues" evidence="5">
    <location>
        <begin position="646"/>
        <end position="675"/>
    </location>
</feature>
<dbReference type="GO" id="GO:0016020">
    <property type="term" value="C:membrane"/>
    <property type="evidence" value="ECO:0007669"/>
    <property type="project" value="UniProtKB-SubCell"/>
</dbReference>
<accession>A0A9P6U1A6</accession>
<name>A0A9P6U1A6_9FUNG</name>
<dbReference type="OrthoDB" id="3364966at2759"/>